<dbReference type="InterPro" id="IPR002523">
    <property type="entry name" value="MgTranspt_CorA/ZnTranspt_ZntB"/>
</dbReference>
<feature type="transmembrane region" description="Helical" evidence="14">
    <location>
        <begin position="353"/>
        <end position="373"/>
    </location>
</feature>
<dbReference type="Pfam" id="PF01544">
    <property type="entry name" value="CorA"/>
    <property type="match status" value="1"/>
</dbReference>
<dbReference type="InterPro" id="IPR045861">
    <property type="entry name" value="CorA_cytoplasmic_dom"/>
</dbReference>
<dbReference type="InterPro" id="IPR045863">
    <property type="entry name" value="CorA_TM1_TM2"/>
</dbReference>
<keyword evidence="7 14" id="KW-1133">Transmembrane helix</keyword>
<feature type="transmembrane region" description="Helical" evidence="14">
    <location>
        <begin position="322"/>
        <end position="341"/>
    </location>
</feature>
<evidence type="ECO:0000256" key="4">
    <source>
        <dbReference type="ARBA" id="ARBA00022475"/>
    </source>
</evidence>
<dbReference type="KEGG" id="care:LT85_0426"/>
<evidence type="ECO:0000256" key="2">
    <source>
        <dbReference type="ARBA" id="ARBA00009765"/>
    </source>
</evidence>
<evidence type="ECO:0000256" key="12">
    <source>
        <dbReference type="SAM" id="Coils"/>
    </source>
</evidence>
<comment type="similarity">
    <text evidence="2">Belongs to the CorA metal ion transporter (MIT) (TC 1.A.35) family.</text>
</comment>
<dbReference type="SUPFAM" id="SSF143865">
    <property type="entry name" value="CorA soluble domain-like"/>
    <property type="match status" value="1"/>
</dbReference>
<dbReference type="GO" id="GO:0015087">
    <property type="term" value="F:cobalt ion transmembrane transporter activity"/>
    <property type="evidence" value="ECO:0007669"/>
    <property type="project" value="TreeGrafter"/>
</dbReference>
<dbReference type="AlphaFoldDB" id="A0A0A1F4V3"/>
<evidence type="ECO:0000256" key="1">
    <source>
        <dbReference type="ARBA" id="ARBA00004651"/>
    </source>
</evidence>
<evidence type="ECO:0000256" key="7">
    <source>
        <dbReference type="ARBA" id="ARBA00022989"/>
    </source>
</evidence>
<evidence type="ECO:0000256" key="8">
    <source>
        <dbReference type="ARBA" id="ARBA00023065"/>
    </source>
</evidence>
<dbReference type="RefSeq" id="WP_038484702.1">
    <property type="nucleotide sequence ID" value="NZ_CP009962.1"/>
</dbReference>
<dbReference type="HOGENOM" id="CLU_007127_4_0_4"/>
<comment type="function">
    <text evidence="11">Mediates influx of magnesium ions. Alternates between open and closed states. Activated by low cytoplasmic Mg(2+) levels. Inactive when cytoplasmic Mg(2+) levels are high.</text>
</comment>
<evidence type="ECO:0000313" key="16">
    <source>
        <dbReference type="Proteomes" id="UP000030302"/>
    </source>
</evidence>
<evidence type="ECO:0000256" key="11">
    <source>
        <dbReference type="ARBA" id="ARBA00045497"/>
    </source>
</evidence>
<gene>
    <name evidence="15" type="primary">corA</name>
    <name evidence="15" type="ORF">LT85_0426</name>
</gene>
<organism evidence="15 16">
    <name type="scientific">Collimonas arenae</name>
    <dbReference type="NCBI Taxonomy" id="279058"/>
    <lineage>
        <taxon>Bacteria</taxon>
        <taxon>Pseudomonadati</taxon>
        <taxon>Pseudomonadota</taxon>
        <taxon>Betaproteobacteria</taxon>
        <taxon>Burkholderiales</taxon>
        <taxon>Oxalobacteraceae</taxon>
        <taxon>Collimonas</taxon>
    </lineage>
</organism>
<dbReference type="GO" id="GO:0050897">
    <property type="term" value="F:cobalt ion binding"/>
    <property type="evidence" value="ECO:0007669"/>
    <property type="project" value="TreeGrafter"/>
</dbReference>
<evidence type="ECO:0000256" key="13">
    <source>
        <dbReference type="SAM" id="MobiDB-lite"/>
    </source>
</evidence>
<dbReference type="Gene3D" id="1.20.58.340">
    <property type="entry name" value="Magnesium transport protein CorA, transmembrane region"/>
    <property type="match status" value="2"/>
</dbReference>
<evidence type="ECO:0000256" key="5">
    <source>
        <dbReference type="ARBA" id="ARBA00022692"/>
    </source>
</evidence>
<comment type="catalytic activity">
    <reaction evidence="10">
        <text>Mg(2+)(in) = Mg(2+)(out)</text>
        <dbReference type="Rhea" id="RHEA:29827"/>
        <dbReference type="ChEBI" id="CHEBI:18420"/>
    </reaction>
</comment>
<dbReference type="CDD" id="cd12822">
    <property type="entry name" value="TmCorA-like"/>
    <property type="match status" value="1"/>
</dbReference>
<dbReference type="SUPFAM" id="SSF144083">
    <property type="entry name" value="Magnesium transport protein CorA, transmembrane region"/>
    <property type="match status" value="1"/>
</dbReference>
<comment type="subcellular location">
    <subcellularLocation>
        <location evidence="1">Cell membrane</location>
        <topology evidence="1">Multi-pass membrane protein</topology>
    </subcellularLocation>
</comment>
<keyword evidence="5 14" id="KW-0812">Transmembrane</keyword>
<protein>
    <submittedName>
        <fullName evidence="15">Magnesium and cobalt transport protein CorA</fullName>
    </submittedName>
</protein>
<dbReference type="GO" id="GO:0000287">
    <property type="term" value="F:magnesium ion binding"/>
    <property type="evidence" value="ECO:0007669"/>
    <property type="project" value="TreeGrafter"/>
</dbReference>
<keyword evidence="3" id="KW-0813">Transport</keyword>
<accession>A0A0A1F4V3</accession>
<evidence type="ECO:0000256" key="6">
    <source>
        <dbReference type="ARBA" id="ARBA00022842"/>
    </source>
</evidence>
<dbReference type="STRING" id="279058.LT85_0426"/>
<name>A0A0A1F4V3_9BURK</name>
<evidence type="ECO:0000256" key="3">
    <source>
        <dbReference type="ARBA" id="ARBA00022448"/>
    </source>
</evidence>
<dbReference type="Proteomes" id="UP000030302">
    <property type="component" value="Chromosome"/>
</dbReference>
<keyword evidence="9 14" id="KW-0472">Membrane</keyword>
<feature type="coiled-coil region" evidence="12">
    <location>
        <begin position="231"/>
        <end position="258"/>
    </location>
</feature>
<sequence>MDIFLISDNHVSQSLEIPDTVPVKGFLWIDATHEEVAVDPEAWRSAIECATGVQIYDPHMTDTLNPNHPSYFDSTQDYGMVVFRKLMLNGTAGNGSALSSANGDGKTAASPPPPSTTDNDGAKRKIPAALSKLATQPVTFLIMDHALITVHERYSRTIDATRTRLLELCNKTEKGPHAIRLPASPEDLLLRLINAMVDQYLDLRQPLTTQLDRWQRALLDPRRPFKDWMALLDARIELRKLENLCEEQHDAMQELRDYFVDTDDGIEISRAKDLLLVRINDVMEHITRVLNHARRLESSIESAVQIHFSAVAHRTNEIMRTLTVITALFMPLTLITGIFGMNFEVMPLLKSALGFWLTMGSMALVVVVMLVFFQRRRYLESQALDRR</sequence>
<dbReference type="FunFam" id="1.20.58.340:FF:000004">
    <property type="entry name" value="Magnesium transport protein CorA"/>
    <property type="match status" value="1"/>
</dbReference>
<keyword evidence="16" id="KW-1185">Reference proteome</keyword>
<keyword evidence="8" id="KW-0406">Ion transport</keyword>
<dbReference type="EMBL" id="CP009962">
    <property type="protein sequence ID" value="AIY39586.1"/>
    <property type="molecule type" value="Genomic_DNA"/>
</dbReference>
<dbReference type="GO" id="GO:0005886">
    <property type="term" value="C:plasma membrane"/>
    <property type="evidence" value="ECO:0007669"/>
    <property type="project" value="UniProtKB-SubCell"/>
</dbReference>
<evidence type="ECO:0000256" key="10">
    <source>
        <dbReference type="ARBA" id="ARBA00034269"/>
    </source>
</evidence>
<evidence type="ECO:0000313" key="15">
    <source>
        <dbReference type="EMBL" id="AIY39586.1"/>
    </source>
</evidence>
<evidence type="ECO:0000256" key="9">
    <source>
        <dbReference type="ARBA" id="ARBA00023136"/>
    </source>
</evidence>
<keyword evidence="6" id="KW-0460">Magnesium</keyword>
<proteinExistence type="inferred from homology"/>
<feature type="region of interest" description="Disordered" evidence="13">
    <location>
        <begin position="97"/>
        <end position="122"/>
    </location>
</feature>
<dbReference type="GO" id="GO:0015095">
    <property type="term" value="F:magnesium ion transmembrane transporter activity"/>
    <property type="evidence" value="ECO:0007669"/>
    <property type="project" value="TreeGrafter"/>
</dbReference>
<dbReference type="PANTHER" id="PTHR46494:SF1">
    <property type="entry name" value="CORA FAMILY METAL ION TRANSPORTER (EUROFUNG)"/>
    <property type="match status" value="1"/>
</dbReference>
<dbReference type="OrthoDB" id="9803416at2"/>
<dbReference type="PANTHER" id="PTHR46494">
    <property type="entry name" value="CORA FAMILY METAL ION TRANSPORTER (EUROFUNG)"/>
    <property type="match status" value="1"/>
</dbReference>
<keyword evidence="4" id="KW-1003">Cell membrane</keyword>
<keyword evidence="12" id="KW-0175">Coiled coil</keyword>
<evidence type="ECO:0000256" key="14">
    <source>
        <dbReference type="SAM" id="Phobius"/>
    </source>
</evidence>
<reference evidence="16" key="1">
    <citation type="journal article" date="2014" name="Soil Biol. Biochem.">
        <title>Structure and function of bacterial communities in ageing soils: Insights from the Mendocino ecological staircase.</title>
        <authorList>
            <person name="Uroz S."/>
            <person name="Tech J.J."/>
            <person name="Sawaya N.A."/>
            <person name="Frey-Klett P."/>
            <person name="Leveau J.H.J."/>
        </authorList>
    </citation>
    <scope>NUCLEOTIDE SEQUENCE [LARGE SCALE GENOMIC DNA]</scope>
    <source>
        <strain evidence="16">Cal35</strain>
    </source>
</reference>